<sequence length="183" mass="21466">MNFVQPIRNPAKIQVIQEYLKAKNERDYLLFVLGINTGLRISDILQLKAKHVRGHYISLREKKTTKQKRLRITPDLHRELKNYIRHMNDDEYLFQSRKGNNMPIQRSAAYKVLREAAEYAGLNEIGTHTLRKTFGYHFYMQTKDIAMLQELFNHSSPHITLRYIGVNQDAMDKAMSKFKIGVG</sequence>
<reference evidence="3 4" key="1">
    <citation type="submission" date="2016-10" db="EMBL/GenBank/DDBJ databases">
        <authorList>
            <person name="de Groot N.N."/>
        </authorList>
    </citation>
    <scope>NUCLEOTIDE SEQUENCE [LARGE SCALE GENOMIC DNA]</scope>
    <source>
        <strain evidence="3 4">DSM 21632</strain>
    </source>
</reference>
<keyword evidence="1" id="KW-0233">DNA recombination</keyword>
<feature type="domain" description="Tyr recombinase" evidence="2">
    <location>
        <begin position="1"/>
        <end position="176"/>
    </location>
</feature>
<gene>
    <name evidence="3" type="ORF">SAMN05192534_12439</name>
</gene>
<protein>
    <submittedName>
        <fullName evidence="3">Phage integrase family protein</fullName>
    </submittedName>
</protein>
<dbReference type="EMBL" id="FNDK01000024">
    <property type="protein sequence ID" value="SDI18809.1"/>
    <property type="molecule type" value="Genomic_DNA"/>
</dbReference>
<organism evidence="3 4">
    <name type="scientific">Alteribacillus persepolensis</name>
    <dbReference type="NCBI Taxonomy" id="568899"/>
    <lineage>
        <taxon>Bacteria</taxon>
        <taxon>Bacillati</taxon>
        <taxon>Bacillota</taxon>
        <taxon>Bacilli</taxon>
        <taxon>Bacillales</taxon>
        <taxon>Bacillaceae</taxon>
        <taxon>Alteribacillus</taxon>
    </lineage>
</organism>
<dbReference type="GO" id="GO:0015074">
    <property type="term" value="P:DNA integration"/>
    <property type="evidence" value="ECO:0007669"/>
    <property type="project" value="InterPro"/>
</dbReference>
<evidence type="ECO:0000313" key="3">
    <source>
        <dbReference type="EMBL" id="SDI18809.1"/>
    </source>
</evidence>
<dbReference type="SUPFAM" id="SSF56349">
    <property type="entry name" value="DNA breaking-rejoining enzymes"/>
    <property type="match status" value="1"/>
</dbReference>
<evidence type="ECO:0000256" key="1">
    <source>
        <dbReference type="ARBA" id="ARBA00023172"/>
    </source>
</evidence>
<dbReference type="PANTHER" id="PTHR30349">
    <property type="entry name" value="PHAGE INTEGRASE-RELATED"/>
    <property type="match status" value="1"/>
</dbReference>
<name>A0A1G8IIJ5_9BACI</name>
<dbReference type="Pfam" id="PF00589">
    <property type="entry name" value="Phage_integrase"/>
    <property type="match status" value="1"/>
</dbReference>
<dbReference type="PANTHER" id="PTHR30349:SF82">
    <property type="entry name" value="INTEGRASE_RECOMBINASE YOEC-RELATED"/>
    <property type="match status" value="1"/>
</dbReference>
<dbReference type="GO" id="GO:0003677">
    <property type="term" value="F:DNA binding"/>
    <property type="evidence" value="ECO:0007669"/>
    <property type="project" value="InterPro"/>
</dbReference>
<dbReference type="Proteomes" id="UP000199163">
    <property type="component" value="Unassembled WGS sequence"/>
</dbReference>
<dbReference type="InterPro" id="IPR013762">
    <property type="entry name" value="Integrase-like_cat_sf"/>
</dbReference>
<dbReference type="CDD" id="cd01192">
    <property type="entry name" value="INT_C_like_3"/>
    <property type="match status" value="1"/>
</dbReference>
<dbReference type="InterPro" id="IPR011010">
    <property type="entry name" value="DNA_brk_join_enz"/>
</dbReference>
<dbReference type="OrthoDB" id="9788852at2"/>
<dbReference type="PROSITE" id="PS51898">
    <property type="entry name" value="TYR_RECOMBINASE"/>
    <property type="match status" value="1"/>
</dbReference>
<dbReference type="STRING" id="568899.SAMN05192534_12439"/>
<dbReference type="AlphaFoldDB" id="A0A1G8IIJ5"/>
<proteinExistence type="predicted"/>
<dbReference type="GO" id="GO:0006310">
    <property type="term" value="P:DNA recombination"/>
    <property type="evidence" value="ECO:0007669"/>
    <property type="project" value="UniProtKB-KW"/>
</dbReference>
<dbReference type="InterPro" id="IPR050090">
    <property type="entry name" value="Tyrosine_recombinase_XerCD"/>
</dbReference>
<keyword evidence="4" id="KW-1185">Reference proteome</keyword>
<dbReference type="Gene3D" id="1.10.443.10">
    <property type="entry name" value="Intergrase catalytic core"/>
    <property type="match status" value="1"/>
</dbReference>
<evidence type="ECO:0000259" key="2">
    <source>
        <dbReference type="PROSITE" id="PS51898"/>
    </source>
</evidence>
<evidence type="ECO:0000313" key="4">
    <source>
        <dbReference type="Proteomes" id="UP000199163"/>
    </source>
</evidence>
<dbReference type="InterPro" id="IPR002104">
    <property type="entry name" value="Integrase_catalytic"/>
</dbReference>
<dbReference type="RefSeq" id="WP_091275774.1">
    <property type="nucleotide sequence ID" value="NZ_FNDK01000024.1"/>
</dbReference>
<accession>A0A1G8IIJ5</accession>